<reference evidence="2" key="1">
    <citation type="journal article" date="2014" name="Int. J. Syst. Evol. Microbiol.">
        <title>Complete genome sequence of Corynebacterium casei LMG S-19264T (=DSM 44701T), isolated from a smear-ripened cheese.</title>
        <authorList>
            <consortium name="US DOE Joint Genome Institute (JGI-PGF)"/>
            <person name="Walter F."/>
            <person name="Albersmeier A."/>
            <person name="Kalinowski J."/>
            <person name="Ruckert C."/>
        </authorList>
    </citation>
    <scope>NUCLEOTIDE SEQUENCE</scope>
    <source>
        <strain evidence="2">CGMCC 1.15493</strain>
    </source>
</reference>
<dbReference type="Proteomes" id="UP000613160">
    <property type="component" value="Unassembled WGS sequence"/>
</dbReference>
<evidence type="ECO:0000313" key="2">
    <source>
        <dbReference type="EMBL" id="GGD02112.1"/>
    </source>
</evidence>
<sequence>MIDAEKTVDAEVSPMEAQNEGPAHSGPAKEPLPDTEGKPEDTAPPSPIRQGGEGESRDDL</sequence>
<evidence type="ECO:0000256" key="1">
    <source>
        <dbReference type="SAM" id="MobiDB-lite"/>
    </source>
</evidence>
<feature type="region of interest" description="Disordered" evidence="1">
    <location>
        <begin position="1"/>
        <end position="60"/>
    </location>
</feature>
<proteinExistence type="predicted"/>
<feature type="compositionally biased region" description="Basic and acidic residues" evidence="1">
    <location>
        <begin position="31"/>
        <end position="41"/>
    </location>
</feature>
<keyword evidence="3" id="KW-1185">Reference proteome</keyword>
<gene>
    <name evidence="2" type="ORF">GCM10011335_00900</name>
</gene>
<accession>A0A916V204</accession>
<organism evidence="2 3">
    <name type="scientific">Aureimonas glaciei</name>
    <dbReference type="NCBI Taxonomy" id="1776957"/>
    <lineage>
        <taxon>Bacteria</taxon>
        <taxon>Pseudomonadati</taxon>
        <taxon>Pseudomonadota</taxon>
        <taxon>Alphaproteobacteria</taxon>
        <taxon>Hyphomicrobiales</taxon>
        <taxon>Aurantimonadaceae</taxon>
        <taxon>Aureimonas</taxon>
    </lineage>
</organism>
<reference evidence="2" key="2">
    <citation type="submission" date="2020-09" db="EMBL/GenBank/DDBJ databases">
        <authorList>
            <person name="Sun Q."/>
            <person name="Zhou Y."/>
        </authorList>
    </citation>
    <scope>NUCLEOTIDE SEQUENCE</scope>
    <source>
        <strain evidence="2">CGMCC 1.15493</strain>
    </source>
</reference>
<comment type="caution">
    <text evidence="2">The sequence shown here is derived from an EMBL/GenBank/DDBJ whole genome shotgun (WGS) entry which is preliminary data.</text>
</comment>
<name>A0A916V204_9HYPH</name>
<dbReference type="AlphaFoldDB" id="A0A916V204"/>
<protein>
    <submittedName>
        <fullName evidence="2">Uncharacterized protein</fullName>
    </submittedName>
</protein>
<dbReference type="EMBL" id="BMJJ01000001">
    <property type="protein sequence ID" value="GGD02112.1"/>
    <property type="molecule type" value="Genomic_DNA"/>
</dbReference>
<evidence type="ECO:0000313" key="3">
    <source>
        <dbReference type="Proteomes" id="UP000613160"/>
    </source>
</evidence>
<dbReference type="RefSeq" id="WP_188848482.1">
    <property type="nucleotide sequence ID" value="NZ_BMJJ01000001.1"/>
</dbReference>